<feature type="domain" description="RNase III" evidence="11">
    <location>
        <begin position="886"/>
        <end position="1029"/>
    </location>
</feature>
<accession>A0A7H8R2C3</accession>
<evidence type="ECO:0000256" key="8">
    <source>
        <dbReference type="ARBA" id="ARBA00023118"/>
    </source>
</evidence>
<dbReference type="PANTHER" id="PTHR14950:SF37">
    <property type="entry name" value="ENDORIBONUCLEASE DICER"/>
    <property type="match status" value="1"/>
</dbReference>
<dbReference type="CDD" id="cd00593">
    <property type="entry name" value="RIBOc"/>
    <property type="match status" value="2"/>
</dbReference>
<sequence length="1382" mass="156391">MGTGSGKTQIAVLRVQEELSRCAPDKLVWFLTPTVVLAEQQYSVLSKQLPLYQSRLLLGSDNIDHWSTQRIWDKILLNIRIVVSTPQVLLNAMSSGFVKLSKLALLVFDEAHRCVKASPFNGIMRLYHRARLAGDNVELPGILGLSASPDDVKALEKNLHAICRTPVTQREELLKHTHKPEISCITYSRRLEDHSQLLQFLDKLLGITFADIENDPYMKSLRMKKDPKSQEQYETISGSGKTFTRTNLISLAQRAQVIHSEVGPWAADVFVTTCTEKFIEGILKKSTNSIFKLWEDAEKIYMMQHLSKLQPFIGERRWGSLPDAMSQKAELLVDKIVESFHPGHRIIVFAEQRTTVIMIAHLLSVHPRMKEIVAASFLGSSNYASRKSNITELFSPRDQEEAVNNLRSGKINVLVATSVLEEGIDVPACNMVICFDPPKELKSFIQRRGRARDRESKFILFVDGNDVESVAKWTFMEENLKKIYADSMRKLEEIQALEDIEEDSPENFRVPSTEAVLNYQNAREYLAYFCATISCAYINNQPDFVMHRDPVTDLITAKVVLPSYLSPSLRTAWAKSKWLTEKLAKRDASFQAYMALYNAGLVNDNLMPIHRRKYNDEEKTMQEKQAKLVQVSESWNPWLDMAHLHRSDVALIATRVCFEPNSLGIPDMVLLLPKRLPCDWEFDLFWNAETTLKARLCYGGHAISVGDTQQAARFTHEMLYSVYNGRMLWDDNDYLTLFWPAQMVQSPIEQWLLSIKGTDPAQDAISPFDKGKLNELGIARSTEAYVRAFTIEQTINKVALNKNGDENGDEDHATREPELHIQGTNFPKRADFLHALSQDALAPMAHTSQQCVPIRLCNIHRIPVKFSKFALFVPSIAHKIEILYVAERLARTVLSRVKFENLGHVLVAISASEAREPTDYQRYEFLGDSLLKFIVSIHLTATNPLWHEGLLSPEKDKIVSNDRLAQAARREGLDQYILTKPFTGRKWRPYRVSDFGETGQAPNKRRELSTKVLADVVEALMGASFLDGGIEKMTTCARVLLPGVEWTSVQEEIHVLYRDAAVSDVAATHPKLAQIEEMVGYNFTKPSLVFEALTHPSCQDESVSYQRLEFLGDSVLDHIVVQELFHLPKELSHQDMHLMRTTVANADFLAFLCLGLYTTEEREEAISPGLAHVSTIQTEHKTYLWQMMRHGASWDIVNAQQEAFQRYQAWGGAVEDALKHSSTYPWAGLFRISAGKIFSDMVESLLGAIFVDSHGSLDACRGFLERIGLLMYLRRIAHEAIELLHPRNQLLIAAKSALVTTETKAEKICDGEENTDDSNDIDNKLVYICKIYVDGEEIVEVNDGINKLEVETRAAALAAEILRRRSSDRMDESVDGEASVAA</sequence>
<keyword evidence="7 10" id="KW-0694">RNA-binding</keyword>
<dbReference type="GO" id="GO:0051607">
    <property type="term" value="P:defense response to virus"/>
    <property type="evidence" value="ECO:0007669"/>
    <property type="project" value="UniProtKB-KW"/>
</dbReference>
<dbReference type="KEGG" id="trg:TRUGW13939_07007"/>
<dbReference type="InterPro" id="IPR005034">
    <property type="entry name" value="Dicer_dimerisation"/>
</dbReference>
<evidence type="ECO:0008006" key="17">
    <source>
        <dbReference type="Google" id="ProtNLM"/>
    </source>
</evidence>
<evidence type="ECO:0000256" key="2">
    <source>
        <dbReference type="ARBA" id="ARBA00022737"/>
    </source>
</evidence>
<dbReference type="GO" id="GO:0004525">
    <property type="term" value="F:ribonuclease III activity"/>
    <property type="evidence" value="ECO:0007669"/>
    <property type="project" value="InterPro"/>
</dbReference>
<dbReference type="Pfam" id="PF00271">
    <property type="entry name" value="Helicase_C"/>
    <property type="match status" value="1"/>
</dbReference>
<evidence type="ECO:0000313" key="16">
    <source>
        <dbReference type="Proteomes" id="UP000509510"/>
    </source>
</evidence>
<feature type="domain" description="Helicase ATP-binding" evidence="12">
    <location>
        <begin position="1"/>
        <end position="167"/>
    </location>
</feature>
<keyword evidence="1" id="KW-0930">Antiviral protein</keyword>
<dbReference type="PROSITE" id="PS51192">
    <property type="entry name" value="HELICASE_ATP_BIND_1"/>
    <property type="match status" value="1"/>
</dbReference>
<keyword evidence="3" id="KW-0547">Nucleotide-binding</keyword>
<dbReference type="SMART" id="SM00487">
    <property type="entry name" value="DEXDc"/>
    <property type="match status" value="1"/>
</dbReference>
<dbReference type="GO" id="GO:0004386">
    <property type="term" value="F:helicase activity"/>
    <property type="evidence" value="ECO:0007669"/>
    <property type="project" value="UniProtKB-KW"/>
</dbReference>
<dbReference type="Pfam" id="PF00636">
    <property type="entry name" value="Ribonuclease_3"/>
    <property type="match status" value="2"/>
</dbReference>
<keyword evidence="8" id="KW-0051">Antiviral defense</keyword>
<dbReference type="GO" id="GO:0030422">
    <property type="term" value="P:siRNA processing"/>
    <property type="evidence" value="ECO:0007669"/>
    <property type="project" value="TreeGrafter"/>
</dbReference>
<evidence type="ECO:0000313" key="15">
    <source>
        <dbReference type="EMBL" id="QKX59865.1"/>
    </source>
</evidence>
<feature type="domain" description="Helicase C-terminal" evidence="13">
    <location>
        <begin position="332"/>
        <end position="516"/>
    </location>
</feature>
<dbReference type="PROSITE" id="PS00690">
    <property type="entry name" value="DEAH_ATP_HELICASE"/>
    <property type="match status" value="1"/>
</dbReference>
<dbReference type="InterPro" id="IPR011545">
    <property type="entry name" value="DEAD/DEAH_box_helicase_dom"/>
</dbReference>
<dbReference type="GO" id="GO:0050688">
    <property type="term" value="P:regulation of defense response to virus"/>
    <property type="evidence" value="ECO:0007669"/>
    <property type="project" value="UniProtKB-KW"/>
</dbReference>
<dbReference type="PROSITE" id="PS50142">
    <property type="entry name" value="RNASE_3_2"/>
    <property type="match status" value="2"/>
</dbReference>
<dbReference type="Proteomes" id="UP000509510">
    <property type="component" value="Chromosome IV"/>
</dbReference>
<dbReference type="GO" id="GO:0005634">
    <property type="term" value="C:nucleus"/>
    <property type="evidence" value="ECO:0007669"/>
    <property type="project" value="TreeGrafter"/>
</dbReference>
<evidence type="ECO:0000259" key="14">
    <source>
        <dbReference type="PROSITE" id="PS51327"/>
    </source>
</evidence>
<feature type="domain" description="RNase III" evidence="11">
    <location>
        <begin position="1072"/>
        <end position="1254"/>
    </location>
</feature>
<dbReference type="InterPro" id="IPR014001">
    <property type="entry name" value="Helicase_ATP-bd"/>
</dbReference>
<dbReference type="InterPro" id="IPR001650">
    <property type="entry name" value="Helicase_C-like"/>
</dbReference>
<dbReference type="Gene3D" id="3.30.160.380">
    <property type="entry name" value="Dicer dimerisation domain"/>
    <property type="match status" value="1"/>
</dbReference>
<gene>
    <name evidence="15" type="ORF">TRUGW13939_07007</name>
</gene>
<dbReference type="PROSITE" id="PS00517">
    <property type="entry name" value="RNASE_3_1"/>
    <property type="match status" value="1"/>
</dbReference>
<dbReference type="Gene3D" id="3.40.50.300">
    <property type="entry name" value="P-loop containing nucleotide triphosphate hydrolases"/>
    <property type="match status" value="2"/>
</dbReference>
<dbReference type="InterPro" id="IPR038248">
    <property type="entry name" value="Dicer_dimer_sf"/>
</dbReference>
<organism evidence="15 16">
    <name type="scientific">Talaromyces rugulosus</name>
    <name type="common">Penicillium rugulosum</name>
    <dbReference type="NCBI Taxonomy" id="121627"/>
    <lineage>
        <taxon>Eukaryota</taxon>
        <taxon>Fungi</taxon>
        <taxon>Dikarya</taxon>
        <taxon>Ascomycota</taxon>
        <taxon>Pezizomycotina</taxon>
        <taxon>Eurotiomycetes</taxon>
        <taxon>Eurotiomycetidae</taxon>
        <taxon>Eurotiales</taxon>
        <taxon>Trichocomaceae</taxon>
        <taxon>Talaromyces</taxon>
        <taxon>Talaromyces sect. Islandici</taxon>
    </lineage>
</organism>
<keyword evidence="16" id="KW-1185">Reference proteome</keyword>
<comment type="similarity">
    <text evidence="10">Belongs to the helicase family. Dicer subfamily.</text>
</comment>
<evidence type="ECO:0000256" key="5">
    <source>
        <dbReference type="ARBA" id="ARBA00022806"/>
    </source>
</evidence>
<dbReference type="SUPFAM" id="SSF69065">
    <property type="entry name" value="RNase III domain-like"/>
    <property type="match status" value="2"/>
</dbReference>
<dbReference type="RefSeq" id="XP_035346042.1">
    <property type="nucleotide sequence ID" value="XM_035490149.1"/>
</dbReference>
<protein>
    <recommendedName>
        <fullName evidence="17">Dicer-like protein 2</fullName>
    </recommendedName>
</protein>
<keyword evidence="2" id="KW-0677">Repeat</keyword>
<evidence type="ECO:0000256" key="7">
    <source>
        <dbReference type="ARBA" id="ARBA00022884"/>
    </source>
</evidence>
<dbReference type="PANTHER" id="PTHR14950">
    <property type="entry name" value="DICER-RELATED"/>
    <property type="match status" value="1"/>
</dbReference>
<proteinExistence type="inferred from homology"/>
<dbReference type="InterPro" id="IPR002464">
    <property type="entry name" value="DNA/RNA_helicase_DEAH_CS"/>
</dbReference>
<dbReference type="InterPro" id="IPR000999">
    <property type="entry name" value="RNase_III_dom"/>
</dbReference>
<reference evidence="16" key="1">
    <citation type="submission" date="2020-06" db="EMBL/GenBank/DDBJ databases">
        <title>A chromosome-scale genome assembly of Talaromyces rugulosus W13939.</title>
        <authorList>
            <person name="Wang B."/>
            <person name="Guo L."/>
            <person name="Ye K."/>
            <person name="Wang L."/>
        </authorList>
    </citation>
    <scope>NUCLEOTIDE SEQUENCE [LARGE SCALE GENOMIC DNA]</scope>
    <source>
        <strain evidence="16">W13939</strain>
    </source>
</reference>
<dbReference type="GO" id="GO:0005737">
    <property type="term" value="C:cytoplasm"/>
    <property type="evidence" value="ECO:0007669"/>
    <property type="project" value="TreeGrafter"/>
</dbReference>
<dbReference type="OrthoDB" id="416741at2759"/>
<dbReference type="Pfam" id="PF00270">
    <property type="entry name" value="DEAD"/>
    <property type="match status" value="1"/>
</dbReference>
<dbReference type="InterPro" id="IPR036389">
    <property type="entry name" value="RNase_III_sf"/>
</dbReference>
<dbReference type="SMART" id="SM00535">
    <property type="entry name" value="RIBOc"/>
    <property type="match status" value="2"/>
</dbReference>
<dbReference type="EMBL" id="CP055901">
    <property type="protein sequence ID" value="QKX59865.1"/>
    <property type="molecule type" value="Genomic_DNA"/>
</dbReference>
<comment type="function">
    <text evidence="9">Dicer-like endonuclease involved in cleaving double-stranded RNA in the RNA interference (RNAi) pathway. Produces 21 to 25 bp dsRNAs (siRNAs) which target the selective destruction of homologous RNAs leading to sequence-specific suppression of gene expression, called post-transcriptional gene silencing (PTGS). Part of a broad host defense response against viral infection and transposons.</text>
</comment>
<dbReference type="GO" id="GO:0005524">
    <property type="term" value="F:ATP binding"/>
    <property type="evidence" value="ECO:0007669"/>
    <property type="project" value="UniProtKB-KW"/>
</dbReference>
<name>A0A7H8R2C3_TALRU</name>
<keyword evidence="4" id="KW-0378">Hydrolase</keyword>
<dbReference type="Pfam" id="PF03368">
    <property type="entry name" value="Dicer_dimer"/>
    <property type="match status" value="1"/>
</dbReference>
<evidence type="ECO:0000259" key="11">
    <source>
        <dbReference type="PROSITE" id="PS50142"/>
    </source>
</evidence>
<dbReference type="SUPFAM" id="SSF52540">
    <property type="entry name" value="P-loop containing nucleoside triphosphate hydrolases"/>
    <property type="match status" value="1"/>
</dbReference>
<keyword evidence="5" id="KW-0347">Helicase</keyword>
<dbReference type="InterPro" id="IPR027417">
    <property type="entry name" value="P-loop_NTPase"/>
</dbReference>
<dbReference type="PROSITE" id="PS51194">
    <property type="entry name" value="HELICASE_CTER"/>
    <property type="match status" value="1"/>
</dbReference>
<dbReference type="Gene3D" id="1.10.1520.10">
    <property type="entry name" value="Ribonuclease III domain"/>
    <property type="match status" value="2"/>
</dbReference>
<dbReference type="SMART" id="SM00490">
    <property type="entry name" value="HELICc"/>
    <property type="match status" value="1"/>
</dbReference>
<evidence type="ECO:0000256" key="1">
    <source>
        <dbReference type="ARBA" id="ARBA00022721"/>
    </source>
</evidence>
<feature type="domain" description="Dicer dsRNA-binding fold" evidence="14">
    <location>
        <begin position="522"/>
        <end position="616"/>
    </location>
</feature>
<evidence type="ECO:0000259" key="13">
    <source>
        <dbReference type="PROSITE" id="PS51194"/>
    </source>
</evidence>
<dbReference type="GO" id="GO:0003723">
    <property type="term" value="F:RNA binding"/>
    <property type="evidence" value="ECO:0007669"/>
    <property type="project" value="UniProtKB-UniRule"/>
</dbReference>
<keyword evidence="6" id="KW-0067">ATP-binding</keyword>
<evidence type="ECO:0000256" key="4">
    <source>
        <dbReference type="ARBA" id="ARBA00022801"/>
    </source>
</evidence>
<dbReference type="GeneID" id="55994500"/>
<evidence type="ECO:0000256" key="10">
    <source>
        <dbReference type="PROSITE-ProRule" id="PRU00657"/>
    </source>
</evidence>
<evidence type="ECO:0000256" key="3">
    <source>
        <dbReference type="ARBA" id="ARBA00022741"/>
    </source>
</evidence>
<evidence type="ECO:0000256" key="6">
    <source>
        <dbReference type="ARBA" id="ARBA00022840"/>
    </source>
</evidence>
<evidence type="ECO:0000259" key="12">
    <source>
        <dbReference type="PROSITE" id="PS51192"/>
    </source>
</evidence>
<dbReference type="PROSITE" id="PS51327">
    <property type="entry name" value="DICER_DSRBF"/>
    <property type="match status" value="1"/>
</dbReference>
<evidence type="ECO:0000256" key="9">
    <source>
        <dbReference type="ARBA" id="ARBA00025403"/>
    </source>
</evidence>